<dbReference type="GO" id="GO:0016757">
    <property type="term" value="F:glycosyltransferase activity"/>
    <property type="evidence" value="ECO:0007669"/>
    <property type="project" value="UniProtKB-UniRule"/>
</dbReference>
<dbReference type="AlphaFoldDB" id="A0AAN8KA54"/>
<keyword evidence="10" id="KW-1185">Reference proteome</keyword>
<keyword evidence="5" id="KW-0812">Transmembrane</keyword>
<dbReference type="EMBL" id="JAZGQO010000001">
    <property type="protein sequence ID" value="KAK6194664.1"/>
    <property type="molecule type" value="Genomic_DNA"/>
</dbReference>
<evidence type="ECO:0000256" key="3">
    <source>
        <dbReference type="ARBA" id="ARBA00022676"/>
    </source>
</evidence>
<dbReference type="Proteomes" id="UP001347796">
    <property type="component" value="Unassembled WGS sequence"/>
</dbReference>
<keyword evidence="7" id="KW-0472">Membrane</keyword>
<evidence type="ECO:0000256" key="5">
    <source>
        <dbReference type="ARBA" id="ARBA00022692"/>
    </source>
</evidence>
<dbReference type="PANTHER" id="PTHR21461">
    <property type="entry name" value="GLYCOSYLTRANSFERASE FAMILY 92 PROTEIN"/>
    <property type="match status" value="1"/>
</dbReference>
<gene>
    <name evidence="9" type="ORF">SNE40_000259</name>
</gene>
<comment type="subcellular location">
    <subcellularLocation>
        <location evidence="1">Membrane</location>
        <topology evidence="1">Single-pass membrane protein</topology>
    </subcellularLocation>
</comment>
<accession>A0AAN8KA54</accession>
<sequence>MIFTQLTNNGGHIAANGKIRTKYSERMNGISETRTTTKQTVVKKVKPKLDKEQQRKSVPEKPCARNLTWPENSDRWQIVDNMNNSFVFSAFAEPDEHRVKIMGLHRVNLKSSKRCICWFYKEANEPENIQTNGTIDLLTDHHGTTYGAMMITCDLNDNEVWHAVSVTPSIKHKPLNRMILHYPAKAVQRNFTLCLSVMHSRLGNVLKFVEAVEFDKVLGANHFIIHHLSSSQPMKILLNDYIKTGEVTLLNYNLPIGTKDVHYFGQIAAVNDCVYRSRGVSRYVFVVDIDEILIPYAFNDWMEMMDNLTSAEPKASSFSFRTTFFDTTMPDDTRRYRQKDLATRYKLTTLLKVWRENYIFERNVRCKVIGKPELIDVMAIHTVANQKRAHKLIPVNYTTALLHHYRLKNSSPTRIYNDKTRQYSSRVVDRVIKRVNSIPTPCIRV</sequence>
<keyword evidence="3 8" id="KW-0328">Glycosyltransferase</keyword>
<evidence type="ECO:0000256" key="1">
    <source>
        <dbReference type="ARBA" id="ARBA00004167"/>
    </source>
</evidence>
<evidence type="ECO:0000256" key="4">
    <source>
        <dbReference type="ARBA" id="ARBA00022679"/>
    </source>
</evidence>
<proteinExistence type="inferred from homology"/>
<dbReference type="InterPro" id="IPR008166">
    <property type="entry name" value="Glyco_transf_92"/>
</dbReference>
<evidence type="ECO:0000313" key="9">
    <source>
        <dbReference type="EMBL" id="KAK6194664.1"/>
    </source>
</evidence>
<evidence type="ECO:0000256" key="7">
    <source>
        <dbReference type="ARBA" id="ARBA00023136"/>
    </source>
</evidence>
<comment type="similarity">
    <text evidence="2 8">Belongs to the glycosyltransferase 92 family.</text>
</comment>
<evidence type="ECO:0000313" key="10">
    <source>
        <dbReference type="Proteomes" id="UP001347796"/>
    </source>
</evidence>
<name>A0AAN8KA54_PATCE</name>
<evidence type="ECO:0000256" key="8">
    <source>
        <dbReference type="RuleBase" id="RU366017"/>
    </source>
</evidence>
<dbReference type="GO" id="GO:0005737">
    <property type="term" value="C:cytoplasm"/>
    <property type="evidence" value="ECO:0007669"/>
    <property type="project" value="TreeGrafter"/>
</dbReference>
<dbReference type="EC" id="2.4.1.-" evidence="8"/>
<keyword evidence="6" id="KW-1133">Transmembrane helix</keyword>
<comment type="caution">
    <text evidence="9">The sequence shown here is derived from an EMBL/GenBank/DDBJ whole genome shotgun (WGS) entry which is preliminary data.</text>
</comment>
<dbReference type="Pfam" id="PF01697">
    <property type="entry name" value="Glyco_transf_92"/>
    <property type="match status" value="1"/>
</dbReference>
<organism evidence="9 10">
    <name type="scientific">Patella caerulea</name>
    <name type="common">Rayed Mediterranean limpet</name>
    <dbReference type="NCBI Taxonomy" id="87958"/>
    <lineage>
        <taxon>Eukaryota</taxon>
        <taxon>Metazoa</taxon>
        <taxon>Spiralia</taxon>
        <taxon>Lophotrochozoa</taxon>
        <taxon>Mollusca</taxon>
        <taxon>Gastropoda</taxon>
        <taxon>Patellogastropoda</taxon>
        <taxon>Patelloidea</taxon>
        <taxon>Patellidae</taxon>
        <taxon>Patella</taxon>
    </lineage>
</organism>
<evidence type="ECO:0000256" key="6">
    <source>
        <dbReference type="ARBA" id="ARBA00022989"/>
    </source>
</evidence>
<dbReference type="PANTHER" id="PTHR21461:SF69">
    <property type="entry name" value="GLYCOSYLTRANSFERASE FAMILY 92 PROTEIN"/>
    <property type="match status" value="1"/>
</dbReference>
<keyword evidence="4 8" id="KW-0808">Transferase</keyword>
<evidence type="ECO:0000256" key="2">
    <source>
        <dbReference type="ARBA" id="ARBA00007647"/>
    </source>
</evidence>
<dbReference type="GO" id="GO:0016020">
    <property type="term" value="C:membrane"/>
    <property type="evidence" value="ECO:0007669"/>
    <property type="project" value="UniProtKB-SubCell"/>
</dbReference>
<protein>
    <recommendedName>
        <fullName evidence="8">Glycosyltransferase family 92 protein</fullName>
        <ecNumber evidence="8">2.4.1.-</ecNumber>
    </recommendedName>
</protein>
<reference evidence="9 10" key="1">
    <citation type="submission" date="2024-01" db="EMBL/GenBank/DDBJ databases">
        <title>The genome of the rayed Mediterranean limpet Patella caerulea (Linnaeus, 1758).</title>
        <authorList>
            <person name="Anh-Thu Weber A."/>
            <person name="Halstead-Nussloch G."/>
        </authorList>
    </citation>
    <scope>NUCLEOTIDE SEQUENCE [LARGE SCALE GENOMIC DNA]</scope>
    <source>
        <strain evidence="9">AATW-2023a</strain>
        <tissue evidence="9">Whole specimen</tissue>
    </source>
</reference>